<dbReference type="OrthoDB" id="5873462at2759"/>
<keyword evidence="3" id="KW-1185">Reference proteome</keyword>
<protein>
    <submittedName>
        <fullName evidence="2">Uncharacterized protein</fullName>
    </submittedName>
</protein>
<proteinExistence type="predicted"/>
<evidence type="ECO:0000256" key="1">
    <source>
        <dbReference type="SAM" id="Coils"/>
    </source>
</evidence>
<accession>A0A3P6SFP5</accession>
<name>A0A3P6SFP5_CYLGO</name>
<dbReference type="Proteomes" id="UP000271889">
    <property type="component" value="Unassembled WGS sequence"/>
</dbReference>
<organism evidence="2 3">
    <name type="scientific">Cylicostephanus goldi</name>
    <name type="common">Nematode worm</name>
    <dbReference type="NCBI Taxonomy" id="71465"/>
    <lineage>
        <taxon>Eukaryota</taxon>
        <taxon>Metazoa</taxon>
        <taxon>Ecdysozoa</taxon>
        <taxon>Nematoda</taxon>
        <taxon>Chromadorea</taxon>
        <taxon>Rhabditida</taxon>
        <taxon>Rhabditina</taxon>
        <taxon>Rhabditomorpha</taxon>
        <taxon>Strongyloidea</taxon>
        <taxon>Strongylidae</taxon>
        <taxon>Cylicostephanus</taxon>
    </lineage>
</organism>
<keyword evidence="1" id="KW-0175">Coiled coil</keyword>
<sequence>MFSSAKIFKTLLIHCESLTELSPHQFYPNLARAIFFFTWSCSSILVSECAMELPDVVKEKLIELDDENNQLRAEVTRLRASIVNKDEILNELEEENVQLRAAKQKIGVDNAKCLQLEQTIVSLRVTLEEKTRDSYNLMHEVETLTASLVSAQSEIDELRRASTPPSTEESIIVEPSNKEEMELAADKKGLLAAFHLLENFD</sequence>
<feature type="coiled-coil region" evidence="1">
    <location>
        <begin position="61"/>
        <end position="109"/>
    </location>
</feature>
<evidence type="ECO:0000313" key="2">
    <source>
        <dbReference type="EMBL" id="VDK54164.1"/>
    </source>
</evidence>
<gene>
    <name evidence="2" type="ORF">CGOC_LOCUS2920</name>
</gene>
<dbReference type="EMBL" id="UYRV01006960">
    <property type="protein sequence ID" value="VDK54164.1"/>
    <property type="molecule type" value="Genomic_DNA"/>
</dbReference>
<evidence type="ECO:0000313" key="3">
    <source>
        <dbReference type="Proteomes" id="UP000271889"/>
    </source>
</evidence>
<reference evidence="2 3" key="1">
    <citation type="submission" date="2018-11" db="EMBL/GenBank/DDBJ databases">
        <authorList>
            <consortium name="Pathogen Informatics"/>
        </authorList>
    </citation>
    <scope>NUCLEOTIDE SEQUENCE [LARGE SCALE GENOMIC DNA]</scope>
</reference>
<dbReference type="AlphaFoldDB" id="A0A3P6SFP5"/>